<dbReference type="EMBL" id="BPLR01018016">
    <property type="protein sequence ID" value="GIY96174.1"/>
    <property type="molecule type" value="Genomic_DNA"/>
</dbReference>
<protein>
    <submittedName>
        <fullName evidence="2">Uncharacterized protein</fullName>
    </submittedName>
</protein>
<accession>A0AAV4XND8</accession>
<evidence type="ECO:0000313" key="2">
    <source>
        <dbReference type="EMBL" id="GIY96174.1"/>
    </source>
</evidence>
<comment type="caution">
    <text evidence="2">The sequence shown here is derived from an EMBL/GenBank/DDBJ whole genome shotgun (WGS) entry which is preliminary data.</text>
</comment>
<keyword evidence="3" id="KW-1185">Reference proteome</keyword>
<feature type="region of interest" description="Disordered" evidence="1">
    <location>
        <begin position="1"/>
        <end position="25"/>
    </location>
</feature>
<sequence length="66" mass="7430">MRKVSGCSILEEGPCPSGHSNPYTGTRSRVTWVTVSRRVHKGEVCLEEDLLVVVFRSLLLTRNPFQ</sequence>
<evidence type="ECO:0000256" key="1">
    <source>
        <dbReference type="SAM" id="MobiDB-lite"/>
    </source>
</evidence>
<gene>
    <name evidence="2" type="ORF">CEXT_140321</name>
</gene>
<organism evidence="2 3">
    <name type="scientific">Caerostris extrusa</name>
    <name type="common">Bark spider</name>
    <name type="synonym">Caerostris bankana</name>
    <dbReference type="NCBI Taxonomy" id="172846"/>
    <lineage>
        <taxon>Eukaryota</taxon>
        <taxon>Metazoa</taxon>
        <taxon>Ecdysozoa</taxon>
        <taxon>Arthropoda</taxon>
        <taxon>Chelicerata</taxon>
        <taxon>Arachnida</taxon>
        <taxon>Araneae</taxon>
        <taxon>Araneomorphae</taxon>
        <taxon>Entelegynae</taxon>
        <taxon>Araneoidea</taxon>
        <taxon>Araneidae</taxon>
        <taxon>Caerostris</taxon>
    </lineage>
</organism>
<dbReference type="AlphaFoldDB" id="A0AAV4XND8"/>
<name>A0AAV4XND8_CAEEX</name>
<reference evidence="2 3" key="1">
    <citation type="submission" date="2021-06" db="EMBL/GenBank/DDBJ databases">
        <title>Caerostris extrusa draft genome.</title>
        <authorList>
            <person name="Kono N."/>
            <person name="Arakawa K."/>
        </authorList>
    </citation>
    <scope>NUCLEOTIDE SEQUENCE [LARGE SCALE GENOMIC DNA]</scope>
</reference>
<proteinExistence type="predicted"/>
<dbReference type="Proteomes" id="UP001054945">
    <property type="component" value="Unassembled WGS sequence"/>
</dbReference>
<evidence type="ECO:0000313" key="3">
    <source>
        <dbReference type="Proteomes" id="UP001054945"/>
    </source>
</evidence>